<protein>
    <submittedName>
        <fullName evidence="1">18758_t:CDS:1</fullName>
    </submittedName>
</protein>
<gene>
    <name evidence="1" type="ORF">RPERSI_LOCUS24531</name>
</gene>
<reference evidence="1" key="1">
    <citation type="submission" date="2021-06" db="EMBL/GenBank/DDBJ databases">
        <authorList>
            <person name="Kallberg Y."/>
            <person name="Tangrot J."/>
            <person name="Rosling A."/>
        </authorList>
    </citation>
    <scope>NUCLEOTIDE SEQUENCE</scope>
    <source>
        <strain evidence="1">MA461A</strain>
    </source>
</reference>
<feature type="non-terminal residue" evidence="1">
    <location>
        <position position="105"/>
    </location>
</feature>
<comment type="caution">
    <text evidence="1">The sequence shown here is derived from an EMBL/GenBank/DDBJ whole genome shotgun (WGS) entry which is preliminary data.</text>
</comment>
<name>A0ACA9RXQ7_9GLOM</name>
<evidence type="ECO:0000313" key="1">
    <source>
        <dbReference type="EMBL" id="CAG8816783.1"/>
    </source>
</evidence>
<sequence length="105" mass="11745">RGLGEFGSEVSKDKIVIIIEAPLGVVVKIDAMIKGLLQSLISIEYNSNKWSLSVLNDKPAKKSNAPMKYEDQRKSMSIIETTNELFCIKVVKEGWCIDSEIMNPE</sequence>
<evidence type="ECO:0000313" key="2">
    <source>
        <dbReference type="Proteomes" id="UP000789920"/>
    </source>
</evidence>
<organism evidence="1 2">
    <name type="scientific">Racocetra persica</name>
    <dbReference type="NCBI Taxonomy" id="160502"/>
    <lineage>
        <taxon>Eukaryota</taxon>
        <taxon>Fungi</taxon>
        <taxon>Fungi incertae sedis</taxon>
        <taxon>Mucoromycota</taxon>
        <taxon>Glomeromycotina</taxon>
        <taxon>Glomeromycetes</taxon>
        <taxon>Diversisporales</taxon>
        <taxon>Gigasporaceae</taxon>
        <taxon>Racocetra</taxon>
    </lineage>
</organism>
<dbReference type="Proteomes" id="UP000789920">
    <property type="component" value="Unassembled WGS sequence"/>
</dbReference>
<accession>A0ACA9RXQ7</accession>
<proteinExistence type="predicted"/>
<dbReference type="EMBL" id="CAJVQC010079005">
    <property type="protein sequence ID" value="CAG8816783.1"/>
    <property type="molecule type" value="Genomic_DNA"/>
</dbReference>
<feature type="non-terminal residue" evidence="1">
    <location>
        <position position="1"/>
    </location>
</feature>
<keyword evidence="2" id="KW-1185">Reference proteome</keyword>